<proteinExistence type="predicted"/>
<dbReference type="PANTHER" id="PTHR45953:SF1">
    <property type="entry name" value="IDURONATE 2-SULFATASE"/>
    <property type="match status" value="1"/>
</dbReference>
<dbReference type="GO" id="GO:0005737">
    <property type="term" value="C:cytoplasm"/>
    <property type="evidence" value="ECO:0007669"/>
    <property type="project" value="TreeGrafter"/>
</dbReference>
<evidence type="ECO:0000313" key="4">
    <source>
        <dbReference type="EMBL" id="VWL93417.1"/>
    </source>
</evidence>
<dbReference type="Gene3D" id="3.40.720.10">
    <property type="entry name" value="Alkaline Phosphatase, subunit A"/>
    <property type="match status" value="1"/>
</dbReference>
<dbReference type="EMBL" id="CABWIH010000032">
    <property type="protein sequence ID" value="VWL93417.1"/>
    <property type="molecule type" value="Genomic_DNA"/>
</dbReference>
<organism evidence="4 5">
    <name type="scientific">Collinsella aerofaciens</name>
    <dbReference type="NCBI Taxonomy" id="74426"/>
    <lineage>
        <taxon>Bacteria</taxon>
        <taxon>Bacillati</taxon>
        <taxon>Actinomycetota</taxon>
        <taxon>Coriobacteriia</taxon>
        <taxon>Coriobacteriales</taxon>
        <taxon>Coriobacteriaceae</taxon>
        <taxon>Collinsella</taxon>
    </lineage>
</organism>
<feature type="domain" description="Sulfatase N-terminal" evidence="3">
    <location>
        <begin position="5"/>
        <end position="151"/>
    </location>
</feature>
<sequence>MSWVVDESIRFLETRDRTRPFFLMASFVRPHSPFDAPAEYFEMYYGKELVEPALGDWVDRSLTESDGMVIDSVHGRHDAELRHQAMAGYYACITHIHHQIGRLVTALEPDATCTNTVVVFTSDHGEMLFDHEKFRKVLPYEGSPRVPLIVRCGKNVRLPGEDAVPVCGVRSESVVERR</sequence>
<evidence type="ECO:0000256" key="2">
    <source>
        <dbReference type="ARBA" id="ARBA00022801"/>
    </source>
</evidence>
<reference evidence="4 5" key="1">
    <citation type="submission" date="2019-10" db="EMBL/GenBank/DDBJ databases">
        <authorList>
            <person name="Wolf R A."/>
        </authorList>
    </citation>
    <scope>NUCLEOTIDE SEQUENCE [LARGE SCALE GENOMIC DNA]</scope>
    <source>
        <strain evidence="4">Collinsella_aerofaciens_AK_138A</strain>
    </source>
</reference>
<dbReference type="GO" id="GO:0046872">
    <property type="term" value="F:metal ion binding"/>
    <property type="evidence" value="ECO:0007669"/>
    <property type="project" value="UniProtKB-KW"/>
</dbReference>
<dbReference type="InterPro" id="IPR017850">
    <property type="entry name" value="Alkaline_phosphatase_core_sf"/>
</dbReference>
<dbReference type="SUPFAM" id="SSF53649">
    <property type="entry name" value="Alkaline phosphatase-like"/>
    <property type="match status" value="1"/>
</dbReference>
<accession>A0A5K1IWM4</accession>
<dbReference type="Proteomes" id="UP000330807">
    <property type="component" value="Unassembled WGS sequence"/>
</dbReference>
<dbReference type="Pfam" id="PF00884">
    <property type="entry name" value="Sulfatase"/>
    <property type="match status" value="1"/>
</dbReference>
<evidence type="ECO:0000259" key="3">
    <source>
        <dbReference type="Pfam" id="PF00884"/>
    </source>
</evidence>
<evidence type="ECO:0000256" key="1">
    <source>
        <dbReference type="ARBA" id="ARBA00022723"/>
    </source>
</evidence>
<dbReference type="InterPro" id="IPR000917">
    <property type="entry name" value="Sulfatase_N"/>
</dbReference>
<keyword evidence="1" id="KW-0479">Metal-binding</keyword>
<evidence type="ECO:0000313" key="5">
    <source>
        <dbReference type="Proteomes" id="UP000330807"/>
    </source>
</evidence>
<keyword evidence="2 4" id="KW-0378">Hydrolase</keyword>
<dbReference type="AlphaFoldDB" id="A0A5K1IWM4"/>
<dbReference type="GO" id="GO:0004065">
    <property type="term" value="F:arylsulfatase activity"/>
    <property type="evidence" value="ECO:0007669"/>
    <property type="project" value="UniProtKB-EC"/>
</dbReference>
<dbReference type="EC" id="3.1.6.1" evidence="4"/>
<gene>
    <name evidence="4" type="ORF">LMKDKBCB_01529</name>
</gene>
<dbReference type="PANTHER" id="PTHR45953">
    <property type="entry name" value="IDURONATE 2-SULFATASE"/>
    <property type="match status" value="1"/>
</dbReference>
<name>A0A5K1IWM4_9ACTN</name>
<protein>
    <submittedName>
        <fullName evidence="4">Arylsulfatase</fullName>
        <ecNumber evidence="4">3.1.6.1</ecNumber>
    </submittedName>
</protein>